<dbReference type="InterPro" id="IPR058031">
    <property type="entry name" value="AAA_lid_NorR"/>
</dbReference>
<dbReference type="InterPro" id="IPR025943">
    <property type="entry name" value="Sigma_54_int_dom_ATP-bd_2"/>
</dbReference>
<keyword evidence="10" id="KW-1185">Reference proteome</keyword>
<dbReference type="Proteomes" id="UP000571084">
    <property type="component" value="Unassembled WGS sequence"/>
</dbReference>
<dbReference type="GO" id="GO:0003677">
    <property type="term" value="F:DNA binding"/>
    <property type="evidence" value="ECO:0007669"/>
    <property type="project" value="UniProtKB-KW"/>
</dbReference>
<name>A0A840RXI8_9BURK</name>
<accession>A0A840RXI8</accession>
<dbReference type="CDD" id="cd00009">
    <property type="entry name" value="AAA"/>
    <property type="match status" value="1"/>
</dbReference>
<dbReference type="PROSITE" id="PS00688">
    <property type="entry name" value="SIGMA54_INTERACT_3"/>
    <property type="match status" value="1"/>
</dbReference>
<comment type="caution">
    <text evidence="9">The sequence shown here is derived from an EMBL/GenBank/DDBJ whole genome shotgun (WGS) entry which is preliminary data.</text>
</comment>
<keyword evidence="4 9" id="KW-0238">DNA-binding</keyword>
<dbReference type="FunFam" id="3.40.50.300:FF:000006">
    <property type="entry name" value="DNA-binding transcriptional regulator NtrC"/>
    <property type="match status" value="1"/>
</dbReference>
<dbReference type="PROSITE" id="PS50110">
    <property type="entry name" value="RESPONSE_REGULATORY"/>
    <property type="match status" value="1"/>
</dbReference>
<dbReference type="GO" id="GO:0006355">
    <property type="term" value="P:regulation of DNA-templated transcription"/>
    <property type="evidence" value="ECO:0007669"/>
    <property type="project" value="InterPro"/>
</dbReference>
<dbReference type="PANTHER" id="PTHR32071">
    <property type="entry name" value="TRANSCRIPTIONAL REGULATORY PROTEIN"/>
    <property type="match status" value="1"/>
</dbReference>
<evidence type="ECO:0000256" key="2">
    <source>
        <dbReference type="ARBA" id="ARBA00022840"/>
    </source>
</evidence>
<protein>
    <submittedName>
        <fullName evidence="9">DNA-binding NtrC family response regulator</fullName>
    </submittedName>
</protein>
<dbReference type="SMART" id="SM00382">
    <property type="entry name" value="AAA"/>
    <property type="match status" value="1"/>
</dbReference>
<dbReference type="InterPro" id="IPR011006">
    <property type="entry name" value="CheY-like_superfamily"/>
</dbReference>
<dbReference type="InterPro" id="IPR003593">
    <property type="entry name" value="AAA+_ATPase"/>
</dbReference>
<evidence type="ECO:0000256" key="3">
    <source>
        <dbReference type="ARBA" id="ARBA00023015"/>
    </source>
</evidence>
<evidence type="ECO:0000256" key="4">
    <source>
        <dbReference type="ARBA" id="ARBA00023125"/>
    </source>
</evidence>
<dbReference type="Gene3D" id="3.40.50.2300">
    <property type="match status" value="1"/>
</dbReference>
<gene>
    <name evidence="9" type="ORF">HNR39_002978</name>
</gene>
<evidence type="ECO:0000259" key="7">
    <source>
        <dbReference type="PROSITE" id="PS50045"/>
    </source>
</evidence>
<dbReference type="InterPro" id="IPR002078">
    <property type="entry name" value="Sigma_54_int"/>
</dbReference>
<keyword evidence="2" id="KW-0067">ATP-binding</keyword>
<keyword evidence="6" id="KW-0597">Phosphoprotein</keyword>
<keyword evidence="5" id="KW-0804">Transcription</keyword>
<keyword evidence="3" id="KW-0805">Transcription regulation</keyword>
<evidence type="ECO:0000256" key="1">
    <source>
        <dbReference type="ARBA" id="ARBA00022741"/>
    </source>
</evidence>
<dbReference type="SUPFAM" id="SSF52172">
    <property type="entry name" value="CheY-like"/>
    <property type="match status" value="1"/>
</dbReference>
<reference evidence="9 10" key="1">
    <citation type="submission" date="2020-08" db="EMBL/GenBank/DDBJ databases">
        <title>Genomic Encyclopedia of Type Strains, Phase IV (KMG-IV): sequencing the most valuable type-strain genomes for metagenomic binning, comparative biology and taxonomic classification.</title>
        <authorList>
            <person name="Goeker M."/>
        </authorList>
    </citation>
    <scope>NUCLEOTIDE SEQUENCE [LARGE SCALE GENOMIC DNA]</scope>
    <source>
        <strain evidence="9 10">DSM 23240</strain>
    </source>
</reference>
<dbReference type="PANTHER" id="PTHR32071:SF117">
    <property type="entry name" value="PTS-DEPENDENT DIHYDROXYACETONE KINASE OPERON REGULATORY PROTEIN-RELATED"/>
    <property type="match status" value="1"/>
</dbReference>
<evidence type="ECO:0000259" key="8">
    <source>
        <dbReference type="PROSITE" id="PS50110"/>
    </source>
</evidence>
<dbReference type="GO" id="GO:0000160">
    <property type="term" value="P:phosphorelay signal transduction system"/>
    <property type="evidence" value="ECO:0007669"/>
    <property type="project" value="InterPro"/>
</dbReference>
<dbReference type="InterPro" id="IPR025944">
    <property type="entry name" value="Sigma_54_int_dom_CS"/>
</dbReference>
<evidence type="ECO:0000313" key="10">
    <source>
        <dbReference type="Proteomes" id="UP000571084"/>
    </source>
</evidence>
<keyword evidence="1" id="KW-0547">Nucleotide-binding</keyword>
<dbReference type="InterPro" id="IPR027417">
    <property type="entry name" value="P-loop_NTPase"/>
</dbReference>
<dbReference type="GO" id="GO:0005524">
    <property type="term" value="F:ATP binding"/>
    <property type="evidence" value="ECO:0007669"/>
    <property type="project" value="UniProtKB-KW"/>
</dbReference>
<dbReference type="EMBL" id="JACHHQ010000006">
    <property type="protein sequence ID" value="MBB5201129.1"/>
    <property type="molecule type" value="Genomic_DNA"/>
</dbReference>
<dbReference type="RefSeq" id="WP_245182432.1">
    <property type="nucleotide sequence ID" value="NZ_JAAOZT010000012.1"/>
</dbReference>
<dbReference type="PROSITE" id="PS00676">
    <property type="entry name" value="SIGMA54_INTERACT_2"/>
    <property type="match status" value="1"/>
</dbReference>
<sequence length="466" mass="52461">MKPSKIAPTDHNVHAERVLIVDDDRGIVECVKWILEAKGYDCAVTYTGADGIAMLQTRGFDLVITDLKLPDMTGLEIIEAVKNMELDMPVILMTSFSSVESAIEALRKGAVDYIIKPFHNDDFGFAIDRAMNERRDRRENAVLKRQLRKVYTKNQIIGESENVRKLQAMIQRIAPTDANVLIQGESGTGKELVAQALHYGGPRAERPFVPVNCGAIPSELLESELFGHAKGAFTGAVSANQGLIRQASGGTLFLDEISEMPLTVQVKLLRVIQERQVRPVGSTQTYVTDTRFVAASNRNLKVEAEKGNFRADLFYRLNVITIQVPPLRDRENDIEILARHFLDYHSKKLGGRRYQMNQEFIKFLNYYEWPGNIRELENLIERVVILADSDVLTSVDLVDMLSAPSSEQKNPAPDVGVPLSIEEYTKETILLHQDTNTEAELAAILGIGRKALWIRRREWGLFKENK</sequence>
<dbReference type="Gene3D" id="1.10.8.60">
    <property type="match status" value="1"/>
</dbReference>
<dbReference type="Pfam" id="PF00072">
    <property type="entry name" value="Response_reg"/>
    <property type="match status" value="1"/>
</dbReference>
<dbReference type="SMART" id="SM00448">
    <property type="entry name" value="REC"/>
    <property type="match status" value="1"/>
</dbReference>
<organism evidence="9 10">
    <name type="scientific">Glaciimonas immobilis</name>
    <dbReference type="NCBI Taxonomy" id="728004"/>
    <lineage>
        <taxon>Bacteria</taxon>
        <taxon>Pseudomonadati</taxon>
        <taxon>Pseudomonadota</taxon>
        <taxon>Betaproteobacteria</taxon>
        <taxon>Burkholderiales</taxon>
        <taxon>Oxalobacteraceae</taxon>
        <taxon>Glaciimonas</taxon>
    </lineage>
</organism>
<dbReference type="SUPFAM" id="SSF52540">
    <property type="entry name" value="P-loop containing nucleoside triphosphate hydrolases"/>
    <property type="match status" value="1"/>
</dbReference>
<evidence type="ECO:0000256" key="5">
    <source>
        <dbReference type="ARBA" id="ARBA00023163"/>
    </source>
</evidence>
<dbReference type="InterPro" id="IPR025662">
    <property type="entry name" value="Sigma_54_int_dom_ATP-bd_1"/>
</dbReference>
<dbReference type="InterPro" id="IPR001789">
    <property type="entry name" value="Sig_transdc_resp-reg_receiver"/>
</dbReference>
<feature type="modified residue" description="4-aspartylphosphate" evidence="6">
    <location>
        <position position="66"/>
    </location>
</feature>
<dbReference type="AlphaFoldDB" id="A0A840RXI8"/>
<dbReference type="Gene3D" id="3.40.50.300">
    <property type="entry name" value="P-loop containing nucleotide triphosphate hydrolases"/>
    <property type="match status" value="1"/>
</dbReference>
<dbReference type="Pfam" id="PF25601">
    <property type="entry name" value="AAA_lid_14"/>
    <property type="match status" value="1"/>
</dbReference>
<dbReference type="Pfam" id="PF00158">
    <property type="entry name" value="Sigma54_activat"/>
    <property type="match status" value="1"/>
</dbReference>
<feature type="domain" description="Response regulatory" evidence="8">
    <location>
        <begin position="17"/>
        <end position="131"/>
    </location>
</feature>
<proteinExistence type="predicted"/>
<evidence type="ECO:0000313" key="9">
    <source>
        <dbReference type="EMBL" id="MBB5201129.1"/>
    </source>
</evidence>
<dbReference type="PROSITE" id="PS00675">
    <property type="entry name" value="SIGMA54_INTERACT_1"/>
    <property type="match status" value="1"/>
</dbReference>
<evidence type="ECO:0000256" key="6">
    <source>
        <dbReference type="PROSITE-ProRule" id="PRU00169"/>
    </source>
</evidence>
<dbReference type="PROSITE" id="PS50045">
    <property type="entry name" value="SIGMA54_INTERACT_4"/>
    <property type="match status" value="1"/>
</dbReference>
<feature type="domain" description="Sigma-54 factor interaction" evidence="7">
    <location>
        <begin position="156"/>
        <end position="385"/>
    </location>
</feature>
<dbReference type="CDD" id="cd00156">
    <property type="entry name" value="REC"/>
    <property type="match status" value="1"/>
</dbReference>